<dbReference type="EMBL" id="GU567970">
    <property type="protein sequence ID" value="ADI21933.1"/>
    <property type="molecule type" value="Genomic_DNA"/>
</dbReference>
<dbReference type="PANTHER" id="PTHR34309:SF1">
    <property type="entry name" value="PROTEIN GLCG"/>
    <property type="match status" value="1"/>
</dbReference>
<proteinExistence type="predicted"/>
<accession>E7C3A9</accession>
<evidence type="ECO:0008006" key="2">
    <source>
        <dbReference type="Google" id="ProtNLM"/>
    </source>
</evidence>
<dbReference type="InterPro" id="IPR005624">
    <property type="entry name" value="PduO/GlcC-like"/>
</dbReference>
<reference evidence="1" key="1">
    <citation type="submission" date="2010-01" db="EMBL/GenBank/DDBJ databases">
        <title>Genome fragments of uncultured bacteria from the North Pacific subtropical Gyre.</title>
        <authorList>
            <person name="Pham V.D."/>
            <person name="Delong E.F."/>
        </authorList>
    </citation>
    <scope>NUCLEOTIDE SEQUENCE</scope>
</reference>
<dbReference type="Gene3D" id="3.30.450.150">
    <property type="entry name" value="Haem-degrading domain"/>
    <property type="match status" value="1"/>
</dbReference>
<dbReference type="InterPro" id="IPR052517">
    <property type="entry name" value="GlcG_carb_metab_protein"/>
</dbReference>
<dbReference type="PANTHER" id="PTHR34309">
    <property type="entry name" value="SLR1406 PROTEIN"/>
    <property type="match status" value="1"/>
</dbReference>
<dbReference type="Pfam" id="PF03928">
    <property type="entry name" value="HbpS-like"/>
    <property type="match status" value="1"/>
</dbReference>
<organism evidence="1">
    <name type="scientific">uncultured nuHF2 cluster bacterium HF0130_29D04</name>
    <dbReference type="NCBI Taxonomy" id="723587"/>
    <lineage>
        <taxon>Bacteria</taxon>
        <taxon>environmental samples</taxon>
    </lineage>
</organism>
<dbReference type="InterPro" id="IPR038084">
    <property type="entry name" value="PduO/GlcC-like_sf"/>
</dbReference>
<dbReference type="SUPFAM" id="SSF143744">
    <property type="entry name" value="GlcG-like"/>
    <property type="match status" value="1"/>
</dbReference>
<evidence type="ECO:0000313" key="1">
    <source>
        <dbReference type="EMBL" id="ADI21933.1"/>
    </source>
</evidence>
<sequence length="83" mass="8639">MTAASNKRPTTTRGAQGQDLDTLHAIGLALSAGPSRWTAMEGGYPIFRDGECLGGIGVSGGDWQQDEDIAKAAVESIGANYEQ</sequence>
<dbReference type="AlphaFoldDB" id="E7C3A9"/>
<name>E7C3A9_9BACT</name>
<protein>
    <recommendedName>
        <fullName evidence="2">Heme-binding protein</fullName>
    </recommendedName>
</protein>